<comment type="caution">
    <text evidence="1">The sequence shown here is derived from an EMBL/GenBank/DDBJ whole genome shotgun (WGS) entry which is preliminary data.</text>
</comment>
<dbReference type="AlphaFoldDB" id="A0A4R5F1I5"/>
<keyword evidence="2" id="KW-1185">Reference proteome</keyword>
<gene>
    <name evidence="1" type="ORF">E1B25_01895</name>
</gene>
<evidence type="ECO:0000313" key="1">
    <source>
        <dbReference type="EMBL" id="TDE40987.1"/>
    </source>
</evidence>
<name>A0A4R5F1I5_9RHOB</name>
<dbReference type="Proteomes" id="UP000294662">
    <property type="component" value="Unassembled WGS sequence"/>
</dbReference>
<sequence length="64" mass="7259">MPRETHPSDWNVPLSTPLSALCCAERCAQIESCGEAACFLLDWLDDLYRSTSMRPDASMRTRPR</sequence>
<dbReference type="EMBL" id="SMFP01000001">
    <property type="protein sequence ID" value="TDE40987.1"/>
    <property type="molecule type" value="Genomic_DNA"/>
</dbReference>
<proteinExistence type="predicted"/>
<organism evidence="1 2">
    <name type="scientific">Antarcticimicrobium sediminis</name>
    <dbReference type="NCBI Taxonomy" id="2546227"/>
    <lineage>
        <taxon>Bacteria</taxon>
        <taxon>Pseudomonadati</taxon>
        <taxon>Pseudomonadota</taxon>
        <taxon>Alphaproteobacteria</taxon>
        <taxon>Rhodobacterales</taxon>
        <taxon>Paracoccaceae</taxon>
        <taxon>Antarcticimicrobium</taxon>
    </lineage>
</organism>
<dbReference type="RefSeq" id="WP_132826977.1">
    <property type="nucleotide sequence ID" value="NZ_SMFP01000001.1"/>
</dbReference>
<evidence type="ECO:0000313" key="2">
    <source>
        <dbReference type="Proteomes" id="UP000294662"/>
    </source>
</evidence>
<reference evidence="1 2" key="1">
    <citation type="submission" date="2019-03" db="EMBL/GenBank/DDBJ databases">
        <authorList>
            <person name="Zhang S."/>
        </authorList>
    </citation>
    <scope>NUCLEOTIDE SEQUENCE [LARGE SCALE GENOMIC DNA]</scope>
    <source>
        <strain evidence="1 2">S4J41</strain>
    </source>
</reference>
<dbReference type="OrthoDB" id="9908223at2"/>
<protein>
    <submittedName>
        <fullName evidence="1">Uncharacterized protein</fullName>
    </submittedName>
</protein>
<accession>A0A4R5F1I5</accession>